<feature type="transmembrane region" description="Helical" evidence="1">
    <location>
        <begin position="209"/>
        <end position="226"/>
    </location>
</feature>
<feature type="transmembrane region" description="Helical" evidence="1">
    <location>
        <begin position="484"/>
        <end position="503"/>
    </location>
</feature>
<gene>
    <name evidence="2" type="ORF">ACFY35_22005</name>
</gene>
<name>A0ABW6WFP1_9ACTN</name>
<feature type="transmembrane region" description="Helical" evidence="1">
    <location>
        <begin position="457"/>
        <end position="477"/>
    </location>
</feature>
<organism evidence="2 3">
    <name type="scientific">Paractinoplanes globisporus</name>
    <dbReference type="NCBI Taxonomy" id="113565"/>
    <lineage>
        <taxon>Bacteria</taxon>
        <taxon>Bacillati</taxon>
        <taxon>Actinomycetota</taxon>
        <taxon>Actinomycetes</taxon>
        <taxon>Micromonosporales</taxon>
        <taxon>Micromonosporaceae</taxon>
        <taxon>Paractinoplanes</taxon>
    </lineage>
</organism>
<feature type="transmembrane region" description="Helical" evidence="1">
    <location>
        <begin position="680"/>
        <end position="697"/>
    </location>
</feature>
<evidence type="ECO:0000313" key="3">
    <source>
        <dbReference type="Proteomes" id="UP001602245"/>
    </source>
</evidence>
<feature type="transmembrane region" description="Helical" evidence="1">
    <location>
        <begin position="325"/>
        <end position="341"/>
    </location>
</feature>
<keyword evidence="1" id="KW-1133">Transmembrane helix</keyword>
<proteinExistence type="predicted"/>
<feature type="transmembrane region" description="Helical" evidence="1">
    <location>
        <begin position="629"/>
        <end position="647"/>
    </location>
</feature>
<feature type="transmembrane region" description="Helical" evidence="1">
    <location>
        <begin position="395"/>
        <end position="415"/>
    </location>
</feature>
<dbReference type="EMBL" id="JBIAZU010000004">
    <property type="protein sequence ID" value="MFF5292123.1"/>
    <property type="molecule type" value="Genomic_DNA"/>
</dbReference>
<evidence type="ECO:0000256" key="1">
    <source>
        <dbReference type="SAM" id="Phobius"/>
    </source>
</evidence>
<dbReference type="NCBIfam" id="NF047321">
    <property type="entry name" value="SCO7613_CTERM"/>
    <property type="match status" value="1"/>
</dbReference>
<feature type="transmembrane region" description="Helical" evidence="1">
    <location>
        <begin position="654"/>
        <end position="674"/>
    </location>
</feature>
<keyword evidence="3" id="KW-1185">Reference proteome</keyword>
<feature type="transmembrane region" description="Helical" evidence="1">
    <location>
        <begin position="298"/>
        <end position="318"/>
    </location>
</feature>
<feature type="transmembrane region" description="Helical" evidence="1">
    <location>
        <begin position="603"/>
        <end position="623"/>
    </location>
</feature>
<feature type="transmembrane region" description="Helical" evidence="1">
    <location>
        <begin position="523"/>
        <end position="543"/>
    </location>
</feature>
<feature type="transmembrane region" description="Helical" evidence="1">
    <location>
        <begin position="154"/>
        <end position="172"/>
    </location>
</feature>
<sequence length="715" mass="71025">MTYPCPYCGAPANLETGCPSCGRGPDPDAAEVIRTDAEISVLIGELATARKAVSDLEVRISQAWQRRHKAAARVRLAVGAPPPPETSSRAVQNVLFTLGGLLLGVAAIVFTAVAWAQFGLTGRAVLLGVVTLVALAVPPLALRRGLTATAETMAAVGLLLTLLDGYAAWYVNLFGVADGSPARFAGVVCLVTVVIAAGYALVTGLTGPRVAALLVVQPALPLLVGPADPGPAGWSLTFGAIAALNLVAARRALLVPLAYVCAAGATLIALLPAAIAGIDTLRTARPVFHAAWQAAVPSAGWRLPAALALVAAALFLALPPRARPAALVAGASAVALALPAGLHLPWWNGPILDLVALVALVAALAPAGRRAAPALAPSAARVAALPAAASPSAPVAAASAVTFVCQVVAVVLLGAHALAAGFGRPGVAAGVLVAFALLGAALAVRGGNPVLADGGKIVALLSLPAIAWTGAAALGLAHPAQVRAVTVAAAVGLLIVAFTRAGAAALAAVPPLAVTLLVAETDLVPGAASLVVLGVIVVAAAVAGRVGPTAAGRGLGVAVAVAGGLAVALTRPAGSVLEAYTILGSCLALAGAFAAKRAQTPSWAAYGPALIIGLVPSLITVLTNDEGQQLRRLLLGIAALAILLAGAKFRLRAPVVAGGGTVAVVALHELGLVWELIPRWIPLAAGGLLLVLVAATLESRRRDLSRMRHALGRMS</sequence>
<dbReference type="InterPro" id="IPR058062">
    <property type="entry name" value="SCO7613_C"/>
</dbReference>
<keyword evidence="1" id="KW-0472">Membrane</keyword>
<feature type="transmembrane region" description="Helical" evidence="1">
    <location>
        <begin position="124"/>
        <end position="142"/>
    </location>
</feature>
<evidence type="ECO:0000313" key="2">
    <source>
        <dbReference type="EMBL" id="MFF5292123.1"/>
    </source>
</evidence>
<feature type="transmembrane region" description="Helical" evidence="1">
    <location>
        <begin position="94"/>
        <end position="118"/>
    </location>
</feature>
<keyword evidence="1" id="KW-0812">Transmembrane</keyword>
<protein>
    <submittedName>
        <fullName evidence="2">SCO7613 C-terminal domain-containing membrane protein</fullName>
    </submittedName>
</protein>
<feature type="transmembrane region" description="Helical" evidence="1">
    <location>
        <begin position="232"/>
        <end position="249"/>
    </location>
</feature>
<feature type="transmembrane region" description="Helical" evidence="1">
    <location>
        <begin position="427"/>
        <end position="445"/>
    </location>
</feature>
<feature type="transmembrane region" description="Helical" evidence="1">
    <location>
        <begin position="555"/>
        <end position="573"/>
    </location>
</feature>
<dbReference type="Proteomes" id="UP001602245">
    <property type="component" value="Unassembled WGS sequence"/>
</dbReference>
<accession>A0ABW6WFP1</accession>
<feature type="transmembrane region" description="Helical" evidence="1">
    <location>
        <begin position="184"/>
        <end position="202"/>
    </location>
</feature>
<dbReference type="RefSeq" id="WP_245577007.1">
    <property type="nucleotide sequence ID" value="NZ_JBIAZU010000004.1"/>
</dbReference>
<feature type="transmembrane region" description="Helical" evidence="1">
    <location>
        <begin position="579"/>
        <end position="596"/>
    </location>
</feature>
<reference evidence="2 3" key="1">
    <citation type="submission" date="2024-10" db="EMBL/GenBank/DDBJ databases">
        <title>The Natural Products Discovery Center: Release of the First 8490 Sequenced Strains for Exploring Actinobacteria Biosynthetic Diversity.</title>
        <authorList>
            <person name="Kalkreuter E."/>
            <person name="Kautsar S.A."/>
            <person name="Yang D."/>
            <person name="Bader C.D."/>
            <person name="Teijaro C.N."/>
            <person name="Fluegel L."/>
            <person name="Davis C.M."/>
            <person name="Simpson J.R."/>
            <person name="Lauterbach L."/>
            <person name="Steele A.D."/>
            <person name="Gui C."/>
            <person name="Meng S."/>
            <person name="Li G."/>
            <person name="Viehrig K."/>
            <person name="Ye F."/>
            <person name="Su P."/>
            <person name="Kiefer A.F."/>
            <person name="Nichols A."/>
            <person name="Cepeda A.J."/>
            <person name="Yan W."/>
            <person name="Fan B."/>
            <person name="Jiang Y."/>
            <person name="Adhikari A."/>
            <person name="Zheng C.-J."/>
            <person name="Schuster L."/>
            <person name="Cowan T.M."/>
            <person name="Smanski M.J."/>
            <person name="Chevrette M.G."/>
            <person name="De Carvalho L.P.S."/>
            <person name="Shen B."/>
        </authorList>
    </citation>
    <scope>NUCLEOTIDE SEQUENCE [LARGE SCALE GENOMIC DNA]</scope>
    <source>
        <strain evidence="2 3">NPDC000087</strain>
    </source>
</reference>
<feature type="transmembrane region" description="Helical" evidence="1">
    <location>
        <begin position="256"/>
        <end position="278"/>
    </location>
</feature>
<comment type="caution">
    <text evidence="2">The sequence shown here is derived from an EMBL/GenBank/DDBJ whole genome shotgun (WGS) entry which is preliminary data.</text>
</comment>